<dbReference type="Proteomes" id="UP000076532">
    <property type="component" value="Unassembled WGS sequence"/>
</dbReference>
<dbReference type="AlphaFoldDB" id="A0A167WU05"/>
<feature type="chain" id="PRO_5007894166" evidence="2">
    <location>
        <begin position="20"/>
        <end position="199"/>
    </location>
</feature>
<feature type="region of interest" description="Disordered" evidence="1">
    <location>
        <begin position="131"/>
        <end position="174"/>
    </location>
</feature>
<keyword evidence="2" id="KW-0732">Signal</keyword>
<keyword evidence="4" id="KW-1185">Reference proteome</keyword>
<accession>A0A167WU05</accession>
<evidence type="ECO:0000256" key="2">
    <source>
        <dbReference type="SAM" id="SignalP"/>
    </source>
</evidence>
<feature type="signal peptide" evidence="2">
    <location>
        <begin position="1"/>
        <end position="19"/>
    </location>
</feature>
<sequence length="199" mass="22435">MLHLVHRLLIALICAQAYGAPPGFWDMLHHGFRPREIHEIEIRGDIQGPVVGIQRNAFKQGLLRLHPKRLQGLQRLNLKSRNPKRRNSEYTSPYSDAKRIPSVLIHRPTPPTPPATTDTASYVTPAAPIICPPEIPTRTHSRASSIYPSRHERRNSRNSVYLSMSGSDTEGEDVRFTPTDLWKWSSPSTTSLQTSTTTT</sequence>
<reference evidence="3 4" key="1">
    <citation type="journal article" date="2016" name="Mol. Biol. Evol.">
        <title>Comparative Genomics of Early-Diverging Mushroom-Forming Fungi Provides Insights into the Origins of Lignocellulose Decay Capabilities.</title>
        <authorList>
            <person name="Nagy L.G."/>
            <person name="Riley R."/>
            <person name="Tritt A."/>
            <person name="Adam C."/>
            <person name="Daum C."/>
            <person name="Floudas D."/>
            <person name="Sun H."/>
            <person name="Yadav J.S."/>
            <person name="Pangilinan J."/>
            <person name="Larsson K.H."/>
            <person name="Matsuura K."/>
            <person name="Barry K."/>
            <person name="Labutti K."/>
            <person name="Kuo R."/>
            <person name="Ohm R.A."/>
            <person name="Bhattacharya S.S."/>
            <person name="Shirouzu T."/>
            <person name="Yoshinaga Y."/>
            <person name="Martin F.M."/>
            <person name="Grigoriev I.V."/>
            <person name="Hibbett D.S."/>
        </authorList>
    </citation>
    <scope>NUCLEOTIDE SEQUENCE [LARGE SCALE GENOMIC DNA]</scope>
    <source>
        <strain evidence="3 4">CBS 109695</strain>
    </source>
</reference>
<feature type="compositionally biased region" description="Polar residues" evidence="1">
    <location>
        <begin position="157"/>
        <end position="168"/>
    </location>
</feature>
<proteinExistence type="predicted"/>
<evidence type="ECO:0000256" key="1">
    <source>
        <dbReference type="SAM" id="MobiDB-lite"/>
    </source>
</evidence>
<evidence type="ECO:0000313" key="4">
    <source>
        <dbReference type="Proteomes" id="UP000076532"/>
    </source>
</evidence>
<name>A0A167WU05_9AGAM</name>
<dbReference type="EMBL" id="KV417786">
    <property type="protein sequence ID" value="KZP06474.1"/>
    <property type="molecule type" value="Genomic_DNA"/>
</dbReference>
<evidence type="ECO:0000313" key="3">
    <source>
        <dbReference type="EMBL" id="KZP06474.1"/>
    </source>
</evidence>
<protein>
    <submittedName>
        <fullName evidence="3">Uncharacterized protein</fullName>
    </submittedName>
</protein>
<organism evidence="3 4">
    <name type="scientific">Athelia psychrophila</name>
    <dbReference type="NCBI Taxonomy" id="1759441"/>
    <lineage>
        <taxon>Eukaryota</taxon>
        <taxon>Fungi</taxon>
        <taxon>Dikarya</taxon>
        <taxon>Basidiomycota</taxon>
        <taxon>Agaricomycotina</taxon>
        <taxon>Agaricomycetes</taxon>
        <taxon>Agaricomycetidae</taxon>
        <taxon>Atheliales</taxon>
        <taxon>Atheliaceae</taxon>
        <taxon>Athelia</taxon>
    </lineage>
</organism>
<gene>
    <name evidence="3" type="ORF">FIBSPDRAFT_966433</name>
</gene>